<sequence length="681" mass="76741">MLHLMYILSFLYLVEITSNWKKKQVTVKQIGGNSSAIDGTELETGRLCTLQTGAILYLLTGQYPHKVRFCVKEEDKISTKDSDKSSIDNKRKTSASVSSSVKRPAPSDDDDKKNNKPMKKARTESSNTSKSKITDNEDNDDDGHVKSVEEKLKSLKKSAKEENNKKKSEHSHHGDSKHGKDKNHSEKKEGSLATETKWMQYDKLYVCNMKGVIARSKSHNPINNIAGFDIDGTIITTQSGNVFPKHPGDWRILYPEVPGKLKKLHADGYKVVFFTNQMGVAKGKQKIEDLQKKFCIVAEKMGVPVQILVSTGGGIFRKPCLGMWNHLKEKDNDGIKINREESFYVGGRPEKWAAKKKKDFSCGDRLFALNAGITFYTPEEYFLGQKKAPFSMPDFDPKKVCSSDPLTDPKDALIVSTKKEVVLLVGFPACEKSGKKSYNIATISPFNWRYCDTHLSHDYSSNLSTHMFIYISAGKSFFANTYMVPKGYDYVNRDTLGSWQKCVNKCTRSLKEGSSVVIDNTNPDVECRSRLVLMFVVVLSLATQIQMSSLDLSKCGCLYVSVTKKVAVLSLTTQIQMLSLDPGILNVPNEQECSVGVSCLQHHTIKPDTMKRKRKYNSSPHCANAWKVQIVIGKILNFIFRSKYKEPEISEGFTEIVKINFVPRFSNSQDEKLYKQYLLDK</sequence>
<feature type="chain" id="PRO_5047127410" description="PNK FHA domain-containing protein" evidence="2">
    <location>
        <begin position="17"/>
        <end position="681"/>
    </location>
</feature>
<dbReference type="SUPFAM" id="SSF49879">
    <property type="entry name" value="SMAD/FHA domain"/>
    <property type="match status" value="1"/>
</dbReference>
<feature type="signal peptide" evidence="2">
    <location>
        <begin position="1"/>
        <end position="16"/>
    </location>
</feature>
<evidence type="ECO:0000313" key="4">
    <source>
        <dbReference type="Proteomes" id="UP001217089"/>
    </source>
</evidence>
<name>A0ABQ9EC52_TEGGR</name>
<keyword evidence="2" id="KW-0732">Signal</keyword>
<dbReference type="EMBL" id="JARBDR010000917">
    <property type="protein sequence ID" value="KAJ8302903.1"/>
    <property type="molecule type" value="Genomic_DNA"/>
</dbReference>
<dbReference type="InterPro" id="IPR027417">
    <property type="entry name" value="P-loop_NTPase"/>
</dbReference>
<dbReference type="NCBIfam" id="TIGR01662">
    <property type="entry name" value="HAD-SF-IIIA"/>
    <property type="match status" value="1"/>
</dbReference>
<evidence type="ECO:0000256" key="1">
    <source>
        <dbReference type="SAM" id="MobiDB-lite"/>
    </source>
</evidence>
<dbReference type="CDD" id="cd01625">
    <property type="entry name" value="HAD_PNP"/>
    <property type="match status" value="1"/>
</dbReference>
<dbReference type="Gene3D" id="3.40.50.1000">
    <property type="entry name" value="HAD superfamily/HAD-like"/>
    <property type="match status" value="1"/>
</dbReference>
<dbReference type="InterPro" id="IPR013954">
    <property type="entry name" value="PNK3P"/>
</dbReference>
<dbReference type="InterPro" id="IPR023214">
    <property type="entry name" value="HAD_sf"/>
</dbReference>
<dbReference type="PANTHER" id="PTHR12083">
    <property type="entry name" value="BIFUNCTIONAL POLYNUCLEOTIDE PHOSPHATASE/KINASE"/>
    <property type="match status" value="1"/>
</dbReference>
<dbReference type="SUPFAM" id="SSF56784">
    <property type="entry name" value="HAD-like"/>
    <property type="match status" value="1"/>
</dbReference>
<dbReference type="Proteomes" id="UP001217089">
    <property type="component" value="Unassembled WGS sequence"/>
</dbReference>
<dbReference type="InterPro" id="IPR008984">
    <property type="entry name" value="SMAD_FHA_dom_sf"/>
</dbReference>
<protein>
    <recommendedName>
        <fullName evidence="5">PNK FHA domain-containing protein</fullName>
    </recommendedName>
</protein>
<dbReference type="NCBIfam" id="TIGR01664">
    <property type="entry name" value="DNA-3'-Pase"/>
    <property type="match status" value="1"/>
</dbReference>
<dbReference type="InterPro" id="IPR006551">
    <property type="entry name" value="Polynucleotide_phosphatase"/>
</dbReference>
<reference evidence="3 4" key="1">
    <citation type="submission" date="2022-12" db="EMBL/GenBank/DDBJ databases">
        <title>Chromosome-level genome of Tegillarca granosa.</title>
        <authorList>
            <person name="Kim J."/>
        </authorList>
    </citation>
    <scope>NUCLEOTIDE SEQUENCE [LARGE SCALE GENOMIC DNA]</scope>
    <source>
        <strain evidence="3">Teg-2019</strain>
        <tissue evidence="3">Adductor muscle</tissue>
    </source>
</reference>
<dbReference type="Gene3D" id="3.40.50.300">
    <property type="entry name" value="P-loop containing nucleotide triphosphate hydrolases"/>
    <property type="match status" value="1"/>
</dbReference>
<evidence type="ECO:0008006" key="5">
    <source>
        <dbReference type="Google" id="ProtNLM"/>
    </source>
</evidence>
<dbReference type="InterPro" id="IPR006549">
    <property type="entry name" value="HAD-SF_hydro_IIIA"/>
</dbReference>
<evidence type="ECO:0000256" key="2">
    <source>
        <dbReference type="SAM" id="SignalP"/>
    </source>
</evidence>
<gene>
    <name evidence="3" type="ORF">KUTeg_019299</name>
</gene>
<feature type="compositionally biased region" description="Basic and acidic residues" evidence="1">
    <location>
        <begin position="80"/>
        <end position="91"/>
    </location>
</feature>
<dbReference type="PANTHER" id="PTHR12083:SF9">
    <property type="entry name" value="BIFUNCTIONAL POLYNUCLEOTIDE PHOSPHATASE_KINASE"/>
    <property type="match status" value="1"/>
</dbReference>
<proteinExistence type="predicted"/>
<dbReference type="InterPro" id="IPR036412">
    <property type="entry name" value="HAD-like_sf"/>
</dbReference>
<organism evidence="3 4">
    <name type="scientific">Tegillarca granosa</name>
    <name type="common">Malaysian cockle</name>
    <name type="synonym">Anadara granosa</name>
    <dbReference type="NCBI Taxonomy" id="220873"/>
    <lineage>
        <taxon>Eukaryota</taxon>
        <taxon>Metazoa</taxon>
        <taxon>Spiralia</taxon>
        <taxon>Lophotrochozoa</taxon>
        <taxon>Mollusca</taxon>
        <taxon>Bivalvia</taxon>
        <taxon>Autobranchia</taxon>
        <taxon>Pteriomorphia</taxon>
        <taxon>Arcoida</taxon>
        <taxon>Arcoidea</taxon>
        <taxon>Arcidae</taxon>
        <taxon>Tegillarca</taxon>
    </lineage>
</organism>
<feature type="compositionally biased region" description="Basic and acidic residues" evidence="1">
    <location>
        <begin position="142"/>
        <end position="190"/>
    </location>
</feature>
<dbReference type="Gene3D" id="2.60.200.20">
    <property type="match status" value="1"/>
</dbReference>
<accession>A0ABQ9EC52</accession>
<dbReference type="Pfam" id="PF08645">
    <property type="entry name" value="PNK3P"/>
    <property type="match status" value="1"/>
</dbReference>
<comment type="caution">
    <text evidence="3">The sequence shown here is derived from an EMBL/GenBank/DDBJ whole genome shotgun (WGS) entry which is preliminary data.</text>
</comment>
<evidence type="ECO:0000313" key="3">
    <source>
        <dbReference type="EMBL" id="KAJ8302903.1"/>
    </source>
</evidence>
<feature type="region of interest" description="Disordered" evidence="1">
    <location>
        <begin position="80"/>
        <end position="191"/>
    </location>
</feature>
<keyword evidence="4" id="KW-1185">Reference proteome</keyword>